<keyword evidence="11" id="KW-1185">Reference proteome</keyword>
<reference evidence="10 11" key="1">
    <citation type="submission" date="2022-03" db="EMBL/GenBank/DDBJ databases">
        <title>Novel taxa within the pig intestine.</title>
        <authorList>
            <person name="Wylensek D."/>
            <person name="Bishof K."/>
            <person name="Afrizal A."/>
            <person name="Clavel T."/>
        </authorList>
    </citation>
    <scope>NUCLEOTIDE SEQUENCE [LARGE SCALE GENOMIC DNA]</scope>
    <source>
        <strain evidence="10 11">CLA-KB-P133</strain>
    </source>
</reference>
<comment type="subcellular location">
    <subcellularLocation>
        <location evidence="1">Membrane</location>
    </subcellularLocation>
</comment>
<keyword evidence="6" id="KW-0811">Translocation</keyword>
<keyword evidence="2" id="KW-0813">Transport</keyword>
<proteinExistence type="predicted"/>
<evidence type="ECO:0000256" key="3">
    <source>
        <dbReference type="ARBA" id="ARBA00022692"/>
    </source>
</evidence>
<comment type="caution">
    <text evidence="10">The sequence shown here is derived from an EMBL/GenBank/DDBJ whole genome shotgun (WGS) entry which is preliminary data.</text>
</comment>
<dbReference type="Pfam" id="PF00584">
    <property type="entry name" value="SecE"/>
    <property type="match status" value="1"/>
</dbReference>
<feature type="compositionally biased region" description="Basic and acidic residues" evidence="8">
    <location>
        <begin position="1"/>
        <end position="18"/>
    </location>
</feature>
<gene>
    <name evidence="10" type="ORF">MOZ60_01195</name>
</gene>
<evidence type="ECO:0000313" key="10">
    <source>
        <dbReference type="EMBL" id="MDX8418704.1"/>
    </source>
</evidence>
<keyword evidence="7 9" id="KW-0472">Membrane</keyword>
<evidence type="ECO:0000256" key="8">
    <source>
        <dbReference type="SAM" id="MobiDB-lite"/>
    </source>
</evidence>
<evidence type="ECO:0000256" key="4">
    <source>
        <dbReference type="ARBA" id="ARBA00022927"/>
    </source>
</evidence>
<evidence type="ECO:0000256" key="1">
    <source>
        <dbReference type="ARBA" id="ARBA00004370"/>
    </source>
</evidence>
<name>A0AB35U1C6_9FIRM</name>
<dbReference type="InterPro" id="IPR038379">
    <property type="entry name" value="SecE_sf"/>
</dbReference>
<dbReference type="RefSeq" id="WP_108774520.1">
    <property type="nucleotide sequence ID" value="NZ_JALBUR010000002.1"/>
</dbReference>
<protein>
    <submittedName>
        <fullName evidence="10">Preprotein translocase subunit SecE</fullName>
    </submittedName>
</protein>
<dbReference type="EMBL" id="JALBUR010000002">
    <property type="protein sequence ID" value="MDX8418704.1"/>
    <property type="molecule type" value="Genomic_DNA"/>
</dbReference>
<dbReference type="Proteomes" id="UP001286174">
    <property type="component" value="Unassembled WGS sequence"/>
</dbReference>
<dbReference type="Gene3D" id="1.20.5.1030">
    <property type="entry name" value="Preprotein translocase secy subunit"/>
    <property type="match status" value="1"/>
</dbReference>
<sequence length="96" mass="11101">MAKEEKKAKAQAKAEEKARRKAEKKNKAPKDHWFTIRGIRKEAKRVVWPHWRSSDRGEGIWQNTGEVVIFTAFFALFFVLCNYVITILLKLIGIGA</sequence>
<organism evidence="10 11">
    <name type="scientific">Grylomicrobium aquisgranensis</name>
    <dbReference type="NCBI Taxonomy" id="2926318"/>
    <lineage>
        <taxon>Bacteria</taxon>
        <taxon>Bacillati</taxon>
        <taxon>Bacillota</taxon>
        <taxon>Erysipelotrichia</taxon>
        <taxon>Erysipelotrichales</taxon>
        <taxon>Erysipelotrichaceae</taxon>
        <taxon>Grylomicrobium</taxon>
    </lineage>
</organism>
<feature type="transmembrane region" description="Helical" evidence="9">
    <location>
        <begin position="67"/>
        <end position="92"/>
    </location>
</feature>
<evidence type="ECO:0000313" key="11">
    <source>
        <dbReference type="Proteomes" id="UP001286174"/>
    </source>
</evidence>
<keyword evidence="4" id="KW-0653">Protein transport</keyword>
<evidence type="ECO:0000256" key="5">
    <source>
        <dbReference type="ARBA" id="ARBA00022989"/>
    </source>
</evidence>
<feature type="region of interest" description="Disordered" evidence="8">
    <location>
        <begin position="1"/>
        <end position="29"/>
    </location>
</feature>
<dbReference type="GO" id="GO:0006886">
    <property type="term" value="P:intracellular protein transport"/>
    <property type="evidence" value="ECO:0007669"/>
    <property type="project" value="InterPro"/>
</dbReference>
<accession>A0AB35U1C6</accession>
<dbReference type="AlphaFoldDB" id="A0AB35U1C6"/>
<keyword evidence="3 9" id="KW-0812">Transmembrane</keyword>
<dbReference type="InterPro" id="IPR001901">
    <property type="entry name" value="Translocase_SecE/Sec61-g"/>
</dbReference>
<evidence type="ECO:0000256" key="6">
    <source>
        <dbReference type="ARBA" id="ARBA00023010"/>
    </source>
</evidence>
<evidence type="ECO:0000256" key="7">
    <source>
        <dbReference type="ARBA" id="ARBA00023136"/>
    </source>
</evidence>
<evidence type="ECO:0000256" key="2">
    <source>
        <dbReference type="ARBA" id="ARBA00022448"/>
    </source>
</evidence>
<keyword evidence="5 9" id="KW-1133">Transmembrane helix</keyword>
<dbReference type="GO" id="GO:0006605">
    <property type="term" value="P:protein targeting"/>
    <property type="evidence" value="ECO:0007669"/>
    <property type="project" value="InterPro"/>
</dbReference>
<dbReference type="GO" id="GO:0016020">
    <property type="term" value="C:membrane"/>
    <property type="evidence" value="ECO:0007669"/>
    <property type="project" value="UniProtKB-SubCell"/>
</dbReference>
<evidence type="ECO:0000256" key="9">
    <source>
        <dbReference type="SAM" id="Phobius"/>
    </source>
</evidence>